<gene>
    <name evidence="3" type="ORF">LRQ20_26635</name>
</gene>
<feature type="domain" description="Aldehyde dehydrogenase" evidence="2">
    <location>
        <begin position="30"/>
        <end position="75"/>
    </location>
</feature>
<dbReference type="EMBL" id="JAJOZI010000174">
    <property type="protein sequence ID" value="MCD7041879.1"/>
    <property type="molecule type" value="Genomic_DNA"/>
</dbReference>
<sequence>MNKAQAELESVFPTRFPLAIDGELIQTLDRGQVINPATESVLADYPKASKHEFEAAIAAAKKAFGPWSRLTWGER</sequence>
<evidence type="ECO:0000256" key="1">
    <source>
        <dbReference type="ARBA" id="ARBA00023002"/>
    </source>
</evidence>
<dbReference type="InterPro" id="IPR016162">
    <property type="entry name" value="Ald_DH_N"/>
</dbReference>
<evidence type="ECO:0000313" key="3">
    <source>
        <dbReference type="EMBL" id="MCD7041879.1"/>
    </source>
</evidence>
<organism evidence="3 4">
    <name type="scientific">Pseudomonas petroselini</name>
    <dbReference type="NCBI Taxonomy" id="2899822"/>
    <lineage>
        <taxon>Bacteria</taxon>
        <taxon>Pseudomonadati</taxon>
        <taxon>Pseudomonadota</taxon>
        <taxon>Gammaproteobacteria</taxon>
        <taxon>Pseudomonadales</taxon>
        <taxon>Pseudomonadaceae</taxon>
        <taxon>Pseudomonas</taxon>
    </lineage>
</organism>
<keyword evidence="1" id="KW-0560">Oxidoreductase</keyword>
<evidence type="ECO:0000259" key="2">
    <source>
        <dbReference type="Pfam" id="PF00171"/>
    </source>
</evidence>
<dbReference type="Proteomes" id="UP001154922">
    <property type="component" value="Unassembled WGS sequence"/>
</dbReference>
<dbReference type="Pfam" id="PF00171">
    <property type="entry name" value="Aldedh"/>
    <property type="match status" value="1"/>
</dbReference>
<dbReference type="Gene3D" id="3.40.605.10">
    <property type="entry name" value="Aldehyde Dehydrogenase, Chain A, domain 1"/>
    <property type="match status" value="1"/>
</dbReference>
<accession>A0ABS8R1M0</accession>
<reference evidence="3 4" key="1">
    <citation type="journal article" date="2022" name="Int. J. Syst. Evol. Microbiol.">
        <title>Pseudomonas petroselini sp. nov., a pathogen causing bacterial rot of parsley in Japan.</title>
        <authorList>
            <person name="Sawada H."/>
            <person name="Fujikawa T."/>
            <person name="Osada S."/>
            <person name="Satou M."/>
        </authorList>
    </citation>
    <scope>NUCLEOTIDE SEQUENCE [LARGE SCALE GENOMIC DNA]</scope>
    <source>
        <strain evidence="3 4">MAFF 311096</strain>
    </source>
</reference>
<dbReference type="SUPFAM" id="SSF53720">
    <property type="entry name" value="ALDH-like"/>
    <property type="match status" value="1"/>
</dbReference>
<dbReference type="InterPro" id="IPR015590">
    <property type="entry name" value="Aldehyde_DH_dom"/>
</dbReference>
<comment type="caution">
    <text evidence="3">The sequence shown here is derived from an EMBL/GenBank/DDBJ whole genome shotgun (WGS) entry which is preliminary data.</text>
</comment>
<reference evidence="3 4" key="2">
    <citation type="journal article" date="2023" name="Plant Pathol.">
        <title>Dismantling and reorganizing Pseudomonas marginalis sensu#lato.</title>
        <authorList>
            <person name="Sawada H."/>
            <person name="Fujikawa T."/>
            <person name="Satou M."/>
        </authorList>
    </citation>
    <scope>NUCLEOTIDE SEQUENCE [LARGE SCALE GENOMIC DNA]</scope>
    <source>
        <strain evidence="3 4">MAFF 311096</strain>
    </source>
</reference>
<proteinExistence type="predicted"/>
<dbReference type="InterPro" id="IPR016161">
    <property type="entry name" value="Ald_DH/histidinol_DH"/>
</dbReference>
<dbReference type="RefSeq" id="WP_074845491.1">
    <property type="nucleotide sequence ID" value="NZ_CP173614.1"/>
</dbReference>
<evidence type="ECO:0000313" key="4">
    <source>
        <dbReference type="Proteomes" id="UP001154922"/>
    </source>
</evidence>
<protein>
    <submittedName>
        <fullName evidence="3">Aldehyde dehydrogenase family protein</fullName>
    </submittedName>
</protein>
<name>A0ABS8R1M0_9PSED</name>
<keyword evidence="4" id="KW-1185">Reference proteome</keyword>